<dbReference type="EMBL" id="JARAOO010000004">
    <property type="protein sequence ID" value="KAJ7971665.1"/>
    <property type="molecule type" value="Genomic_DNA"/>
</dbReference>
<reference evidence="2" key="1">
    <citation type="journal article" date="2023" name="Science">
        <title>Elucidation of the pathway for biosynthesis of saponin adjuvants from the soapbark tree.</title>
        <authorList>
            <person name="Reed J."/>
            <person name="Orme A."/>
            <person name="El-Demerdash A."/>
            <person name="Owen C."/>
            <person name="Martin L.B.B."/>
            <person name="Misra R.C."/>
            <person name="Kikuchi S."/>
            <person name="Rejzek M."/>
            <person name="Martin A.C."/>
            <person name="Harkess A."/>
            <person name="Leebens-Mack J."/>
            <person name="Louveau T."/>
            <person name="Stephenson M.J."/>
            <person name="Osbourn A."/>
        </authorList>
    </citation>
    <scope>NUCLEOTIDE SEQUENCE</scope>
    <source>
        <strain evidence="2">S10</strain>
    </source>
</reference>
<dbReference type="KEGG" id="qsa:O6P43_009663"/>
<feature type="non-terminal residue" evidence="2">
    <location>
        <position position="1"/>
    </location>
</feature>
<protein>
    <submittedName>
        <fullName evidence="2">DNA-directed RNA polymerase subunit beta like</fullName>
    </submittedName>
</protein>
<keyword evidence="2" id="KW-0804">Transcription</keyword>
<proteinExistence type="predicted"/>
<organism evidence="2 3">
    <name type="scientific">Quillaja saponaria</name>
    <name type="common">Soap bark tree</name>
    <dbReference type="NCBI Taxonomy" id="32244"/>
    <lineage>
        <taxon>Eukaryota</taxon>
        <taxon>Viridiplantae</taxon>
        <taxon>Streptophyta</taxon>
        <taxon>Embryophyta</taxon>
        <taxon>Tracheophyta</taxon>
        <taxon>Spermatophyta</taxon>
        <taxon>Magnoliopsida</taxon>
        <taxon>eudicotyledons</taxon>
        <taxon>Gunneridae</taxon>
        <taxon>Pentapetalae</taxon>
        <taxon>rosids</taxon>
        <taxon>fabids</taxon>
        <taxon>Fabales</taxon>
        <taxon>Quillajaceae</taxon>
        <taxon>Quillaja</taxon>
    </lineage>
</organism>
<evidence type="ECO:0000313" key="2">
    <source>
        <dbReference type="EMBL" id="KAJ7971665.1"/>
    </source>
</evidence>
<dbReference type="GO" id="GO:0000428">
    <property type="term" value="C:DNA-directed RNA polymerase complex"/>
    <property type="evidence" value="ECO:0007669"/>
    <property type="project" value="UniProtKB-KW"/>
</dbReference>
<feature type="domain" description="DUF7138" evidence="1">
    <location>
        <begin position="20"/>
        <end position="103"/>
    </location>
</feature>
<comment type="caution">
    <text evidence="2">The sequence shown here is derived from an EMBL/GenBank/DDBJ whole genome shotgun (WGS) entry which is preliminary data.</text>
</comment>
<evidence type="ECO:0000313" key="3">
    <source>
        <dbReference type="Proteomes" id="UP001163823"/>
    </source>
</evidence>
<keyword evidence="3" id="KW-1185">Reference proteome</keyword>
<dbReference type="PANTHER" id="PTHR36351:SF1">
    <property type="entry name" value="EMBRYO SAC DEVELOPMENT ARREST 12"/>
    <property type="match status" value="1"/>
</dbReference>
<dbReference type="Proteomes" id="UP001163823">
    <property type="component" value="Chromosome 4"/>
</dbReference>
<dbReference type="PANTHER" id="PTHR36351">
    <property type="entry name" value="EMBRYO SAC DEVELOPMENT ARREST 12"/>
    <property type="match status" value="1"/>
</dbReference>
<dbReference type="InterPro" id="IPR055562">
    <property type="entry name" value="DUF7138"/>
</dbReference>
<sequence>FCFSLLTPSVIEMAQASRSVSFSVIFFDGQNEIFIGDIVVYPSTNYKDFQLALSQKIGISPNQFSVYLTSKKNSSPEYTRRIPITSTFNFGSIGREKDMFFLVVMKISRRMKTGTTYKEFKDHGYNSSVKFAQPLKKHPLENILGRKSGIGNQPVPGLISPMVDQVEYQKRLMNLQIVRERYLRNMGLIDSHLQREKNGGVVACEECLRAEKMGKDAEFHPCVFDAVIRGPIRSPAGPIARPGKRSG</sequence>
<gene>
    <name evidence="2" type="ORF">O6P43_009663</name>
</gene>
<evidence type="ECO:0000259" key="1">
    <source>
        <dbReference type="Pfam" id="PF23596"/>
    </source>
</evidence>
<accession>A0AAD7VDL7</accession>
<dbReference type="AlphaFoldDB" id="A0AAD7VDL7"/>
<name>A0AAD7VDL7_QUISA</name>
<keyword evidence="2" id="KW-0240">DNA-directed RNA polymerase</keyword>
<dbReference type="Pfam" id="PF23596">
    <property type="entry name" value="DUF7138"/>
    <property type="match status" value="1"/>
</dbReference>